<dbReference type="EMBL" id="CP159992">
    <property type="protein sequence ID" value="XCP96827.1"/>
    <property type="molecule type" value="Genomic_DNA"/>
</dbReference>
<feature type="domain" description="DNA mimic protein DMP19 C-terminal" evidence="1">
    <location>
        <begin position="30"/>
        <end position="142"/>
    </location>
</feature>
<dbReference type="AlphaFoldDB" id="A0AAU8NGI8"/>
<name>A0AAU8NGI8_9BACL</name>
<sequence length="149" mass="17372">MSERDIEDVWYDYALTFVEKKNTSEQGWAALSRTEQEIAALWLFEADVYNGGFIQFFCNWGERVYTTACGALQAIGAKQVLDNIKEQYACIAHLADDDRLTALWDIPRYLEAAQEERLDELDQQLWNNEDQVAEKAYAYYREQLPIDPK</sequence>
<dbReference type="Gene3D" id="1.20.1420.60">
    <property type="match status" value="1"/>
</dbReference>
<reference evidence="2" key="1">
    <citation type="submission" date="2024-05" db="EMBL/GenBank/DDBJ databases">
        <title>Draft genome assemblies of 36 bacteria isolated from hibernating arctic ground squirrels.</title>
        <authorList>
            <person name="McKee H."/>
            <person name="Mullen L."/>
            <person name="Drown D.M."/>
            <person name="Duddleston K.N."/>
        </authorList>
    </citation>
    <scope>NUCLEOTIDE SEQUENCE</scope>
    <source>
        <strain evidence="2">AN1007</strain>
    </source>
</reference>
<organism evidence="2">
    <name type="scientific">Paenibacillus sp. AN1007</name>
    <dbReference type="NCBI Taxonomy" id="3151385"/>
    <lineage>
        <taxon>Bacteria</taxon>
        <taxon>Bacillati</taxon>
        <taxon>Bacillota</taxon>
        <taxon>Bacilli</taxon>
        <taxon>Bacillales</taxon>
        <taxon>Paenibacillaceae</taxon>
        <taxon>Paenibacillus</taxon>
    </lineage>
</organism>
<protein>
    <submittedName>
        <fullName evidence="2">DUF4375 domain-containing protein</fullName>
    </submittedName>
</protein>
<dbReference type="RefSeq" id="WP_366295374.1">
    <property type="nucleotide sequence ID" value="NZ_CP159992.1"/>
</dbReference>
<gene>
    <name evidence="2" type="ORF">ABXS70_09030</name>
</gene>
<evidence type="ECO:0000259" key="1">
    <source>
        <dbReference type="Pfam" id="PF14300"/>
    </source>
</evidence>
<dbReference type="InterPro" id="IPR025402">
    <property type="entry name" value="DMP19_C"/>
</dbReference>
<dbReference type="Pfam" id="PF14300">
    <property type="entry name" value="DMP19"/>
    <property type="match status" value="1"/>
</dbReference>
<accession>A0AAU8NGI8</accession>
<proteinExistence type="predicted"/>
<evidence type="ECO:0000313" key="2">
    <source>
        <dbReference type="EMBL" id="XCP96827.1"/>
    </source>
</evidence>